<reference evidence="3" key="1">
    <citation type="journal article" date="2019" name="Int. J. Syst. Evol. Microbiol.">
        <title>The Global Catalogue of Microorganisms (GCM) 10K type strain sequencing project: providing services to taxonomists for standard genome sequencing and annotation.</title>
        <authorList>
            <consortium name="The Broad Institute Genomics Platform"/>
            <consortium name="The Broad Institute Genome Sequencing Center for Infectious Disease"/>
            <person name="Wu L."/>
            <person name="Ma J."/>
        </authorList>
    </citation>
    <scope>NUCLEOTIDE SEQUENCE [LARGE SCALE GENOMIC DNA]</scope>
    <source>
        <strain evidence="3">NBRC 112299</strain>
    </source>
</reference>
<dbReference type="Proteomes" id="UP001157125">
    <property type="component" value="Unassembled WGS sequence"/>
</dbReference>
<evidence type="ECO:0000313" key="2">
    <source>
        <dbReference type="EMBL" id="GMA35158.1"/>
    </source>
</evidence>
<feature type="compositionally biased region" description="Pro residues" evidence="1">
    <location>
        <begin position="152"/>
        <end position="161"/>
    </location>
</feature>
<organism evidence="2 3">
    <name type="scientific">Demequina litorisediminis</name>
    <dbReference type="NCBI Taxonomy" id="1849022"/>
    <lineage>
        <taxon>Bacteria</taxon>
        <taxon>Bacillati</taxon>
        <taxon>Actinomycetota</taxon>
        <taxon>Actinomycetes</taxon>
        <taxon>Micrococcales</taxon>
        <taxon>Demequinaceae</taxon>
        <taxon>Demequina</taxon>
    </lineage>
</organism>
<gene>
    <name evidence="2" type="ORF">GCM10025876_13620</name>
</gene>
<protein>
    <submittedName>
        <fullName evidence="2">Uncharacterized protein</fullName>
    </submittedName>
</protein>
<evidence type="ECO:0000313" key="3">
    <source>
        <dbReference type="Proteomes" id="UP001157125"/>
    </source>
</evidence>
<comment type="caution">
    <text evidence="2">The sequence shown here is derived from an EMBL/GenBank/DDBJ whole genome shotgun (WGS) entry which is preliminary data.</text>
</comment>
<evidence type="ECO:0000256" key="1">
    <source>
        <dbReference type="SAM" id="MobiDB-lite"/>
    </source>
</evidence>
<name>A0ABQ6IDH7_9MICO</name>
<proteinExistence type="predicted"/>
<sequence length="167" mass="18324">MAPNTATCGEVRWSRLGDDGDDPIEVTGTCRSLEHTADNTGADGHRRRSGGIHLRLRRREDGIDPQRLEQSQIGLERAGIAFIVSQLIELQGVDEDRHDDLVSQVLRAPDERQVPLMQRPHGHHDHTALPSGKSGEVGCGPGEDHESIVARPPAPLTPLSPRPRARR</sequence>
<keyword evidence="3" id="KW-1185">Reference proteome</keyword>
<feature type="region of interest" description="Disordered" evidence="1">
    <location>
        <begin position="110"/>
        <end position="167"/>
    </location>
</feature>
<dbReference type="EMBL" id="BSUN01000001">
    <property type="protein sequence ID" value="GMA35158.1"/>
    <property type="molecule type" value="Genomic_DNA"/>
</dbReference>
<accession>A0ABQ6IDH7</accession>